<reference evidence="20" key="2">
    <citation type="submission" date="2025-08" db="UniProtKB">
        <authorList>
            <consortium name="Ensembl"/>
        </authorList>
    </citation>
    <scope>IDENTIFICATION</scope>
</reference>
<protein>
    <recommendedName>
        <fullName evidence="17">Copine-3</fullName>
    </recommendedName>
    <alternativeName>
        <fullName evidence="18">Copine III</fullName>
    </alternativeName>
</protein>
<name>H2YRM0_CIOSA</name>
<dbReference type="GO" id="GO:0005544">
    <property type="term" value="F:calcium-dependent phospholipid binding"/>
    <property type="evidence" value="ECO:0007669"/>
    <property type="project" value="InterPro"/>
</dbReference>
<organism evidence="20 21">
    <name type="scientific">Ciona savignyi</name>
    <name type="common">Pacific transparent sea squirt</name>
    <dbReference type="NCBI Taxonomy" id="51511"/>
    <lineage>
        <taxon>Eukaryota</taxon>
        <taxon>Metazoa</taxon>
        <taxon>Chordata</taxon>
        <taxon>Tunicata</taxon>
        <taxon>Ascidiacea</taxon>
        <taxon>Phlebobranchia</taxon>
        <taxon>Cionidae</taxon>
        <taxon>Ciona</taxon>
    </lineage>
</organism>
<dbReference type="SMART" id="SM00239">
    <property type="entry name" value="C2"/>
    <property type="match status" value="2"/>
</dbReference>
<proteinExistence type="inferred from homology"/>
<evidence type="ECO:0000256" key="17">
    <source>
        <dbReference type="ARBA" id="ARBA00074834"/>
    </source>
</evidence>
<dbReference type="Ensembl" id="ENSCSAVT00000008086.1">
    <property type="protein sequence ID" value="ENSCSAVP00000007980.1"/>
    <property type="gene ID" value="ENSCSAVG00000004760.1"/>
</dbReference>
<dbReference type="SUPFAM" id="SSF49562">
    <property type="entry name" value="C2 domain (Calcium/lipid-binding domain, CaLB)"/>
    <property type="match status" value="2"/>
</dbReference>
<dbReference type="CDD" id="cd04048">
    <property type="entry name" value="C2A_Copine"/>
    <property type="match status" value="1"/>
</dbReference>
<keyword evidence="11" id="KW-0106">Calcium</keyword>
<dbReference type="GO" id="GO:0005886">
    <property type="term" value="C:plasma membrane"/>
    <property type="evidence" value="ECO:0007669"/>
    <property type="project" value="UniProtKB-SubCell"/>
</dbReference>
<evidence type="ECO:0000313" key="20">
    <source>
        <dbReference type="Ensembl" id="ENSCSAVP00000007980.1"/>
    </source>
</evidence>
<dbReference type="GO" id="GO:0005925">
    <property type="term" value="C:focal adhesion"/>
    <property type="evidence" value="ECO:0007669"/>
    <property type="project" value="UniProtKB-SubCell"/>
</dbReference>
<dbReference type="Pfam" id="PF00168">
    <property type="entry name" value="C2"/>
    <property type="match status" value="2"/>
</dbReference>
<evidence type="ECO:0000256" key="3">
    <source>
        <dbReference type="ARBA" id="ARBA00004246"/>
    </source>
</evidence>
<feature type="domain" description="C2" evidence="19">
    <location>
        <begin position="119"/>
        <end position="243"/>
    </location>
</feature>
<keyword evidence="14" id="KW-0539">Nucleus</keyword>
<comment type="subunit">
    <text evidence="16">Monomer. Interacts with ERBB2 (preferentially with the tyrosine phosphorylated form); this interaction occurs at the cell membrane and is increased in a growth factor heregulin-dependent manner. Interacts with SHC1; this interaction may mediate the binding of CPNE3 with ERBB2. Interacts with RACK1.</text>
</comment>
<dbReference type="Gene3D" id="3.40.50.410">
    <property type="entry name" value="von Willebrand factor, type A domain"/>
    <property type="match status" value="1"/>
</dbReference>
<evidence type="ECO:0000256" key="12">
    <source>
        <dbReference type="ARBA" id="ARBA00022949"/>
    </source>
</evidence>
<evidence type="ECO:0000256" key="1">
    <source>
        <dbReference type="ARBA" id="ARBA00004123"/>
    </source>
</evidence>
<reference evidence="21" key="1">
    <citation type="submission" date="2003-08" db="EMBL/GenBank/DDBJ databases">
        <authorList>
            <person name="Birren B."/>
            <person name="Nusbaum C."/>
            <person name="Abebe A."/>
            <person name="Abouelleil A."/>
            <person name="Adekoya E."/>
            <person name="Ait-zahra M."/>
            <person name="Allen N."/>
            <person name="Allen T."/>
            <person name="An P."/>
            <person name="Anderson M."/>
            <person name="Anderson S."/>
            <person name="Arachchi H."/>
            <person name="Armbruster J."/>
            <person name="Bachantsang P."/>
            <person name="Baldwin J."/>
            <person name="Barry A."/>
            <person name="Bayul T."/>
            <person name="Blitshsteyn B."/>
            <person name="Bloom T."/>
            <person name="Blye J."/>
            <person name="Boguslavskiy L."/>
            <person name="Borowsky M."/>
            <person name="Boukhgalter B."/>
            <person name="Brunache A."/>
            <person name="Butler J."/>
            <person name="Calixte N."/>
            <person name="Calvo S."/>
            <person name="Camarata J."/>
            <person name="Campo K."/>
            <person name="Chang J."/>
            <person name="Cheshatsang Y."/>
            <person name="Citroen M."/>
            <person name="Collymore A."/>
            <person name="Considine T."/>
            <person name="Cook A."/>
            <person name="Cooke P."/>
            <person name="Corum B."/>
            <person name="Cuomo C."/>
            <person name="David R."/>
            <person name="Dawoe T."/>
            <person name="Degray S."/>
            <person name="Dodge S."/>
            <person name="Dooley K."/>
            <person name="Dorje P."/>
            <person name="Dorjee K."/>
            <person name="Dorris L."/>
            <person name="Duffey N."/>
            <person name="Dupes A."/>
            <person name="Elkins T."/>
            <person name="Engels R."/>
            <person name="Erickson J."/>
            <person name="Farina A."/>
            <person name="Faro S."/>
            <person name="Ferreira P."/>
            <person name="Fischer H."/>
            <person name="Fitzgerald M."/>
            <person name="Foley K."/>
            <person name="Gage D."/>
            <person name="Galagan J."/>
            <person name="Gearin G."/>
            <person name="Gnerre S."/>
            <person name="Gnirke A."/>
            <person name="Goyette A."/>
            <person name="Graham J."/>
            <person name="Grandbois E."/>
            <person name="Gyaltsen K."/>
            <person name="Hafez N."/>
            <person name="Hagopian D."/>
            <person name="Hagos B."/>
            <person name="Hall J."/>
            <person name="Hatcher B."/>
            <person name="Heller A."/>
            <person name="Higgins H."/>
            <person name="Honan T."/>
            <person name="Horn A."/>
            <person name="Houde N."/>
            <person name="Hughes L."/>
            <person name="Hulme W."/>
            <person name="Husby E."/>
            <person name="Iliev I."/>
            <person name="Jaffe D."/>
            <person name="Jones C."/>
            <person name="Kamal M."/>
            <person name="Kamat A."/>
            <person name="Kamvysselis M."/>
            <person name="Karlsson E."/>
            <person name="Kells C."/>
            <person name="Kieu A."/>
            <person name="Kisner P."/>
            <person name="Kodira C."/>
            <person name="Kulbokas E."/>
            <person name="Labutti K."/>
            <person name="Lama D."/>
            <person name="Landers T."/>
            <person name="Leger J."/>
            <person name="Levine S."/>
            <person name="Lewis D."/>
            <person name="Lewis T."/>
            <person name="Lindblad-toh K."/>
            <person name="Liu X."/>
            <person name="Lokyitsang T."/>
            <person name="Lokyitsang Y."/>
            <person name="Lucien O."/>
            <person name="Lui A."/>
            <person name="Ma L.J."/>
            <person name="Mabbitt R."/>
            <person name="Macdonald J."/>
            <person name="Maclean C."/>
            <person name="Major J."/>
            <person name="Manning J."/>
            <person name="Marabella R."/>
            <person name="Maru K."/>
            <person name="Matthews C."/>
            <person name="Mauceli E."/>
            <person name="Mccarthy M."/>
            <person name="Mcdonough S."/>
            <person name="Mcghee T."/>
            <person name="Meldrim J."/>
            <person name="Meneus L."/>
            <person name="Mesirov J."/>
            <person name="Mihalev A."/>
            <person name="Mihova T."/>
            <person name="Mikkelsen T."/>
            <person name="Mlenga V."/>
            <person name="Moru K."/>
            <person name="Mozes J."/>
            <person name="Mulrain L."/>
            <person name="Munson G."/>
            <person name="Naylor J."/>
            <person name="Newes C."/>
            <person name="Nguyen C."/>
            <person name="Nguyen N."/>
            <person name="Nguyen T."/>
            <person name="Nicol R."/>
            <person name="Nielsen C."/>
            <person name="Nizzari M."/>
            <person name="Norbu C."/>
            <person name="Norbu N."/>
            <person name="O'donnell P."/>
            <person name="Okoawo O."/>
            <person name="O'leary S."/>
            <person name="Omotosho B."/>
            <person name="O'neill K."/>
            <person name="Osman S."/>
            <person name="Parker S."/>
            <person name="Perrin D."/>
            <person name="Phunkhang P."/>
            <person name="Piqani B."/>
            <person name="Purcell S."/>
            <person name="Rachupka T."/>
            <person name="Ramasamy U."/>
            <person name="Rameau R."/>
            <person name="Ray V."/>
            <person name="Raymond C."/>
            <person name="Retta R."/>
            <person name="Richardson S."/>
            <person name="Rise C."/>
            <person name="Rodriguez J."/>
            <person name="Rogers J."/>
            <person name="Rogov P."/>
            <person name="Rutman M."/>
            <person name="Schupbach R."/>
            <person name="Seaman C."/>
            <person name="Settipalli S."/>
            <person name="Sharpe T."/>
            <person name="Sheridan J."/>
            <person name="Sherpa N."/>
            <person name="Shi J."/>
            <person name="Smirnov S."/>
            <person name="Smith C."/>
            <person name="Sougnez C."/>
            <person name="Spencer B."/>
            <person name="Stalker J."/>
            <person name="Stange-thomann N."/>
            <person name="Stavropoulos S."/>
            <person name="Stetson K."/>
            <person name="Stone C."/>
            <person name="Stone S."/>
            <person name="Stubbs M."/>
            <person name="Talamas J."/>
            <person name="Tchuinga P."/>
            <person name="Tenzing P."/>
            <person name="Tesfaye S."/>
            <person name="Theodore J."/>
            <person name="Thoulutsang Y."/>
            <person name="Topham K."/>
            <person name="Towey S."/>
            <person name="Tsamla T."/>
            <person name="Tsomo N."/>
            <person name="Vallee D."/>
            <person name="Vassiliev H."/>
            <person name="Venkataraman V."/>
            <person name="Vinson J."/>
            <person name="Vo A."/>
            <person name="Wade C."/>
            <person name="Wang S."/>
            <person name="Wangchuk T."/>
            <person name="Wangdi T."/>
            <person name="Whittaker C."/>
            <person name="Wilkinson J."/>
            <person name="Wu Y."/>
            <person name="Wyman D."/>
            <person name="Yadav S."/>
            <person name="Yang S."/>
            <person name="Yang X."/>
            <person name="Yeager S."/>
            <person name="Yee E."/>
            <person name="Young G."/>
            <person name="Zainoun J."/>
            <person name="Zembeck L."/>
            <person name="Zimmer A."/>
            <person name="Zody M."/>
            <person name="Lander E."/>
        </authorList>
    </citation>
    <scope>NUCLEOTIDE SEQUENCE [LARGE SCALE GENOMIC DNA]</scope>
</reference>
<dbReference type="InterPro" id="IPR036465">
    <property type="entry name" value="vWFA_dom_sf"/>
</dbReference>
<feature type="domain" description="C2" evidence="19">
    <location>
        <begin position="1"/>
        <end position="114"/>
    </location>
</feature>
<evidence type="ECO:0000256" key="2">
    <source>
        <dbReference type="ARBA" id="ARBA00004236"/>
    </source>
</evidence>
<dbReference type="InterPro" id="IPR045052">
    <property type="entry name" value="Copine"/>
</dbReference>
<dbReference type="GO" id="GO:0046872">
    <property type="term" value="F:metal ion binding"/>
    <property type="evidence" value="ECO:0007669"/>
    <property type="project" value="UniProtKB-KW"/>
</dbReference>
<dbReference type="InterPro" id="IPR037768">
    <property type="entry name" value="C2B_Copine"/>
</dbReference>
<dbReference type="GO" id="GO:0005737">
    <property type="term" value="C:cytoplasm"/>
    <property type="evidence" value="ECO:0007669"/>
    <property type="project" value="UniProtKB-SubCell"/>
</dbReference>
<accession>H2YRM0</accession>
<dbReference type="InterPro" id="IPR000008">
    <property type="entry name" value="C2_dom"/>
</dbReference>
<dbReference type="Proteomes" id="UP000007875">
    <property type="component" value="Unassembled WGS sequence"/>
</dbReference>
<keyword evidence="21" id="KW-1185">Reference proteome</keyword>
<dbReference type="CDD" id="cd04047">
    <property type="entry name" value="C2B_Copine"/>
    <property type="match status" value="1"/>
</dbReference>
<evidence type="ECO:0000256" key="15">
    <source>
        <dbReference type="ARBA" id="ARBA00058857"/>
    </source>
</evidence>
<evidence type="ECO:0000256" key="16">
    <source>
        <dbReference type="ARBA" id="ARBA00065466"/>
    </source>
</evidence>
<dbReference type="PROSITE" id="PS50004">
    <property type="entry name" value="C2"/>
    <property type="match status" value="2"/>
</dbReference>
<dbReference type="GO" id="GO:0005634">
    <property type="term" value="C:nucleus"/>
    <property type="evidence" value="ECO:0007669"/>
    <property type="project" value="UniProtKB-SubCell"/>
</dbReference>
<dbReference type="SMART" id="SM00327">
    <property type="entry name" value="VWA"/>
    <property type="match status" value="1"/>
</dbReference>
<evidence type="ECO:0000256" key="4">
    <source>
        <dbReference type="ARBA" id="ARBA00004496"/>
    </source>
</evidence>
<keyword evidence="13" id="KW-0472">Membrane</keyword>
<dbReference type="SUPFAM" id="SSF53300">
    <property type="entry name" value="vWA-like"/>
    <property type="match status" value="1"/>
</dbReference>
<evidence type="ECO:0000256" key="11">
    <source>
        <dbReference type="ARBA" id="ARBA00022837"/>
    </source>
</evidence>
<evidence type="ECO:0000256" key="14">
    <source>
        <dbReference type="ARBA" id="ARBA00023242"/>
    </source>
</evidence>
<evidence type="ECO:0000256" key="7">
    <source>
        <dbReference type="ARBA" id="ARBA00022490"/>
    </source>
</evidence>
<comment type="subcellular location">
    <subcellularLocation>
        <location evidence="3">Cell junction</location>
        <location evidence="3">Focal adhesion</location>
    </subcellularLocation>
    <subcellularLocation>
        <location evidence="2">Cell membrane</location>
    </subcellularLocation>
    <subcellularLocation>
        <location evidence="4">Cytoplasm</location>
    </subcellularLocation>
    <subcellularLocation>
        <location evidence="1">Nucleus</location>
    </subcellularLocation>
</comment>
<dbReference type="GeneTree" id="ENSGT00940000162210"/>
<dbReference type="PANTHER" id="PTHR10857:SF138">
    <property type="entry name" value="COPINE-3"/>
    <property type="match status" value="1"/>
</dbReference>
<dbReference type="InterPro" id="IPR010734">
    <property type="entry name" value="Copine_C"/>
</dbReference>
<dbReference type="InterPro" id="IPR035892">
    <property type="entry name" value="C2_domain_sf"/>
</dbReference>
<dbReference type="FunFam" id="2.60.40.150:FF:000099">
    <property type="entry name" value="Copine 3"/>
    <property type="match status" value="1"/>
</dbReference>
<keyword evidence="6" id="KW-1003">Cell membrane</keyword>
<dbReference type="InterPro" id="IPR002035">
    <property type="entry name" value="VWF_A"/>
</dbReference>
<dbReference type="Pfam" id="PF07002">
    <property type="entry name" value="Copine"/>
    <property type="match status" value="1"/>
</dbReference>
<evidence type="ECO:0000256" key="8">
    <source>
        <dbReference type="ARBA" id="ARBA00022553"/>
    </source>
</evidence>
<evidence type="ECO:0000256" key="10">
    <source>
        <dbReference type="ARBA" id="ARBA00022737"/>
    </source>
</evidence>
<evidence type="ECO:0000256" key="6">
    <source>
        <dbReference type="ARBA" id="ARBA00022475"/>
    </source>
</evidence>
<keyword evidence="7" id="KW-0963">Cytoplasm</keyword>
<comment type="similarity">
    <text evidence="5">Belongs to the copine family.</text>
</comment>
<keyword evidence="12" id="KW-0965">Cell junction</keyword>
<evidence type="ECO:0000256" key="13">
    <source>
        <dbReference type="ARBA" id="ARBA00023136"/>
    </source>
</evidence>
<dbReference type="Gene3D" id="2.60.40.150">
    <property type="entry name" value="C2 domain"/>
    <property type="match status" value="2"/>
</dbReference>
<dbReference type="AlphaFoldDB" id="H2YRM0"/>
<dbReference type="PANTHER" id="PTHR10857">
    <property type="entry name" value="COPINE"/>
    <property type="match status" value="1"/>
</dbReference>
<evidence type="ECO:0000256" key="5">
    <source>
        <dbReference type="ARBA" id="ARBA00009048"/>
    </source>
</evidence>
<evidence type="ECO:0000256" key="9">
    <source>
        <dbReference type="ARBA" id="ARBA00022723"/>
    </source>
</evidence>
<reference evidence="20" key="3">
    <citation type="submission" date="2025-09" db="UniProtKB">
        <authorList>
            <consortium name="Ensembl"/>
        </authorList>
    </citation>
    <scope>IDENTIFICATION</scope>
</reference>
<keyword evidence="9" id="KW-0479">Metal-binding</keyword>
<sequence length="552" mass="61512">MSLMLSKVELRISCKDLSSKDALSASDPVVVVKSREPSGKYTEVGRTEKVKNCNSPEFAEAIELDYRFEEFQQLKFKVIDIDNDSETLDDDDDLGSVELTLAQIVSEKELTKTLSKSSDQSDSTITIKATEITNVHEVEFSLRGEGLDKKDFLGKSDPFLEIYKSEPNEEWTLVYKSEIAKATLNPVWNKFSVRIQALCGGDMNSPIKFKCIDFDKDGEHDLIGECYASLSDLIDVKPLPSIALINPKKRAKKKGYKKSGRITFARCKIVKKYSFLDYVFGGCKINFTCGVDFTGSNGDPRRKDSLHYLEGMRPNEYSQAIQSIGRVIQDYDSSTYSVSRRIVNKTLLNCYQMYPAFGFGAKIPPNHEISHEFPLNMNPQNPYCQGVEGLMAAYHSAIRNVRLWGPTNIAPIINHVGRFAFEAQLNPKAAQYFVLLIITDGEITDMEETSHAIVRASRLPMSIIIVGVGNADFTAMEFLDGDDGVLTSFVDGSKAVRDVVQFVPFRKFKMSSVSALSSSVLGEIPQQVTEYFSMQNLPPGGETQASNPDSTT</sequence>
<keyword evidence="8" id="KW-0597">Phosphoprotein</keyword>
<dbReference type="FunFam" id="2.60.40.150:FF:000042">
    <property type="entry name" value="Copine 3"/>
    <property type="match status" value="1"/>
</dbReference>
<evidence type="ECO:0000256" key="18">
    <source>
        <dbReference type="ARBA" id="ARBA00076171"/>
    </source>
</evidence>
<dbReference type="GO" id="GO:0071277">
    <property type="term" value="P:cellular response to calcium ion"/>
    <property type="evidence" value="ECO:0007669"/>
    <property type="project" value="TreeGrafter"/>
</dbReference>
<evidence type="ECO:0000313" key="21">
    <source>
        <dbReference type="Proteomes" id="UP000007875"/>
    </source>
</evidence>
<keyword evidence="10" id="KW-0677">Repeat</keyword>
<evidence type="ECO:0000259" key="19">
    <source>
        <dbReference type="PROSITE" id="PS50004"/>
    </source>
</evidence>
<comment type="function">
    <text evidence="15">Calcium-dependent phospholipid-binding protein that plays a role in ERBB2-mediated tumor cell migration in response to growth factor heregulin stimulation.</text>
</comment>